<dbReference type="NCBIfam" id="NF004127">
    <property type="entry name" value="PRK05617.1"/>
    <property type="match status" value="1"/>
</dbReference>
<dbReference type="Proteomes" id="UP001519306">
    <property type="component" value="Unassembled WGS sequence"/>
</dbReference>
<dbReference type="InterPro" id="IPR032259">
    <property type="entry name" value="HIBYL-CoA-H"/>
</dbReference>
<sequence>MIKHKIVNNIGIITLADKKNLNVLNQNFMDELNKRFDEFIENDLIKLIIIDSEGRAFSAGGDMRYLYYEILQKKISPKDFFNSEYELLKRYHNSKKPIISFISGIVMGGGIGITIDSDIRVVDETTNWSMPEARIGFIPDIGIGYYFSKMEKHIGLYYSLLGESIDGSDLTRLNLAEHFIENKYFKNAKEDLKKLNIENDSRYEIIKKSNEILNKYRSKLEKSKIEEKEEDLLKYFNKDSLEEIFDELDKDKNKNEFAKLTLLELNKRCPVSLQIIFLKYFAGKNWDREETINYDLKLIEYCYKTGNMIEGLRAFFIDKDNLPKWSPDNIYKVDKDEIKKILAF</sequence>
<dbReference type="Pfam" id="PF16113">
    <property type="entry name" value="ECH_2"/>
    <property type="match status" value="1"/>
</dbReference>
<evidence type="ECO:0000313" key="6">
    <source>
        <dbReference type="EMBL" id="MBP2025107.1"/>
    </source>
</evidence>
<accession>A0ABS4KBE5</accession>
<gene>
    <name evidence="6" type="ORF">J2Z71_000632</name>
</gene>
<name>A0ABS4KBE5_9FIRM</name>
<reference evidence="6 7" key="1">
    <citation type="submission" date="2021-03" db="EMBL/GenBank/DDBJ databases">
        <title>Genomic Encyclopedia of Type Strains, Phase IV (KMG-IV): sequencing the most valuable type-strain genomes for metagenomic binning, comparative biology and taxonomic classification.</title>
        <authorList>
            <person name="Goeker M."/>
        </authorList>
    </citation>
    <scope>NUCLEOTIDE SEQUENCE [LARGE SCALE GENOMIC DNA]</scope>
    <source>
        <strain evidence="6 7">DSM 27563</strain>
    </source>
</reference>
<keyword evidence="7" id="KW-1185">Reference proteome</keyword>
<dbReference type="SUPFAM" id="SSF52096">
    <property type="entry name" value="ClpP/crotonase"/>
    <property type="match status" value="1"/>
</dbReference>
<dbReference type="PANTHER" id="PTHR43176">
    <property type="entry name" value="3-HYDROXYISOBUTYRYL-COA HYDROLASE-RELATED"/>
    <property type="match status" value="1"/>
</dbReference>
<dbReference type="EMBL" id="JAGGLJ010000005">
    <property type="protein sequence ID" value="MBP2025107.1"/>
    <property type="molecule type" value="Genomic_DNA"/>
</dbReference>
<keyword evidence="4" id="KW-0175">Coiled coil</keyword>
<organism evidence="6 7">
    <name type="scientific">Peptoniphilus stercorisuis</name>
    <dbReference type="NCBI Taxonomy" id="1436965"/>
    <lineage>
        <taxon>Bacteria</taxon>
        <taxon>Bacillati</taxon>
        <taxon>Bacillota</taxon>
        <taxon>Tissierellia</taxon>
        <taxon>Tissierellales</taxon>
        <taxon>Peptoniphilaceae</taxon>
        <taxon>Peptoniphilus</taxon>
    </lineage>
</organism>
<keyword evidence="3" id="KW-0378">Hydrolase</keyword>
<feature type="coiled-coil region" evidence="4">
    <location>
        <begin position="206"/>
        <end position="268"/>
    </location>
</feature>
<evidence type="ECO:0000313" key="7">
    <source>
        <dbReference type="Proteomes" id="UP001519306"/>
    </source>
</evidence>
<evidence type="ECO:0000256" key="2">
    <source>
        <dbReference type="ARBA" id="ARBA00011915"/>
    </source>
</evidence>
<dbReference type="EC" id="3.1.2.4" evidence="2"/>
<comment type="catalytic activity">
    <reaction evidence="1">
        <text>3-hydroxy-2-methylpropanoyl-CoA + H2O = 3-hydroxy-2-methylpropanoate + CoA + H(+)</text>
        <dbReference type="Rhea" id="RHEA:20888"/>
        <dbReference type="ChEBI" id="CHEBI:11805"/>
        <dbReference type="ChEBI" id="CHEBI:15377"/>
        <dbReference type="ChEBI" id="CHEBI:15378"/>
        <dbReference type="ChEBI" id="CHEBI:57287"/>
        <dbReference type="ChEBI" id="CHEBI:57340"/>
        <dbReference type="EC" id="3.1.2.4"/>
    </reaction>
</comment>
<proteinExistence type="predicted"/>
<dbReference type="RefSeq" id="WP_210060409.1">
    <property type="nucleotide sequence ID" value="NZ_JAGGLJ010000005.1"/>
</dbReference>
<dbReference type="InterPro" id="IPR018376">
    <property type="entry name" value="Enoyl-CoA_hyd/isom_CS"/>
</dbReference>
<evidence type="ECO:0000256" key="1">
    <source>
        <dbReference type="ARBA" id="ARBA00001709"/>
    </source>
</evidence>
<dbReference type="PANTHER" id="PTHR43176:SF3">
    <property type="entry name" value="3-HYDROXYISOBUTYRYL-COA HYDROLASE, MITOCHONDRIAL"/>
    <property type="match status" value="1"/>
</dbReference>
<dbReference type="Gene3D" id="3.90.226.10">
    <property type="entry name" value="2-enoyl-CoA Hydratase, Chain A, domain 1"/>
    <property type="match status" value="1"/>
</dbReference>
<protein>
    <recommendedName>
        <fullName evidence="2">3-hydroxyisobutyryl-CoA hydrolase</fullName>
        <ecNumber evidence="2">3.1.2.4</ecNumber>
    </recommendedName>
</protein>
<dbReference type="InterPro" id="IPR029045">
    <property type="entry name" value="ClpP/crotonase-like_dom_sf"/>
</dbReference>
<evidence type="ECO:0000256" key="3">
    <source>
        <dbReference type="ARBA" id="ARBA00022801"/>
    </source>
</evidence>
<dbReference type="CDD" id="cd06558">
    <property type="entry name" value="crotonase-like"/>
    <property type="match status" value="1"/>
</dbReference>
<evidence type="ECO:0000256" key="4">
    <source>
        <dbReference type="SAM" id="Coils"/>
    </source>
</evidence>
<evidence type="ECO:0000259" key="5">
    <source>
        <dbReference type="Pfam" id="PF16113"/>
    </source>
</evidence>
<dbReference type="PROSITE" id="PS00166">
    <property type="entry name" value="ENOYL_COA_HYDRATASE"/>
    <property type="match status" value="1"/>
</dbReference>
<dbReference type="InterPro" id="IPR045004">
    <property type="entry name" value="ECH_dom"/>
</dbReference>
<comment type="caution">
    <text evidence="6">The sequence shown here is derived from an EMBL/GenBank/DDBJ whole genome shotgun (WGS) entry which is preliminary data.</text>
</comment>
<feature type="domain" description="Enoyl-CoA hydratase/isomerase" evidence="5">
    <location>
        <begin position="10"/>
        <end position="341"/>
    </location>
</feature>